<sequence length="97" mass="11505">ICCTLNLLPEKSRNLYKNEYQSFTAWCKFTLRPSFFIVDFFFNTEMKNASFEWWESTNSLKFPVSLLHIWERLIQKVTHSSRRSSISLLVGSEADML</sequence>
<feature type="non-terminal residue" evidence="1">
    <location>
        <position position="97"/>
    </location>
</feature>
<evidence type="ECO:0000313" key="2">
    <source>
        <dbReference type="Proteomes" id="UP000292052"/>
    </source>
</evidence>
<feature type="non-terminal residue" evidence="1">
    <location>
        <position position="1"/>
    </location>
</feature>
<keyword evidence="2" id="KW-1185">Reference proteome</keyword>
<gene>
    <name evidence="1" type="ORF">BDFB_008912</name>
</gene>
<comment type="caution">
    <text evidence="1">The sequence shown here is derived from an EMBL/GenBank/DDBJ whole genome shotgun (WGS) entry which is preliminary data.</text>
</comment>
<organism evidence="1 2">
    <name type="scientific">Asbolus verrucosus</name>
    <name type="common">Desert ironclad beetle</name>
    <dbReference type="NCBI Taxonomy" id="1661398"/>
    <lineage>
        <taxon>Eukaryota</taxon>
        <taxon>Metazoa</taxon>
        <taxon>Ecdysozoa</taxon>
        <taxon>Arthropoda</taxon>
        <taxon>Hexapoda</taxon>
        <taxon>Insecta</taxon>
        <taxon>Pterygota</taxon>
        <taxon>Neoptera</taxon>
        <taxon>Endopterygota</taxon>
        <taxon>Coleoptera</taxon>
        <taxon>Polyphaga</taxon>
        <taxon>Cucujiformia</taxon>
        <taxon>Tenebrionidae</taxon>
        <taxon>Pimeliinae</taxon>
        <taxon>Asbolus</taxon>
    </lineage>
</organism>
<accession>A0A482W0C4</accession>
<reference evidence="1 2" key="1">
    <citation type="submission" date="2017-03" db="EMBL/GenBank/DDBJ databases">
        <title>Genome of the blue death feigning beetle - Asbolus verrucosus.</title>
        <authorList>
            <person name="Rider S.D."/>
        </authorList>
    </citation>
    <scope>NUCLEOTIDE SEQUENCE [LARGE SCALE GENOMIC DNA]</scope>
    <source>
        <strain evidence="1">Butters</strain>
        <tissue evidence="1">Head and leg muscle</tissue>
    </source>
</reference>
<dbReference type="EMBL" id="QDEB01041827">
    <property type="protein sequence ID" value="RZC38592.1"/>
    <property type="molecule type" value="Genomic_DNA"/>
</dbReference>
<dbReference type="AlphaFoldDB" id="A0A482W0C4"/>
<proteinExistence type="predicted"/>
<dbReference type="Proteomes" id="UP000292052">
    <property type="component" value="Unassembled WGS sequence"/>
</dbReference>
<evidence type="ECO:0000313" key="1">
    <source>
        <dbReference type="EMBL" id="RZC38592.1"/>
    </source>
</evidence>
<name>A0A482W0C4_ASBVE</name>
<protein>
    <submittedName>
        <fullName evidence="1">Uncharacterized protein</fullName>
    </submittedName>
</protein>